<keyword evidence="5" id="KW-1185">Reference proteome</keyword>
<comment type="caution">
    <text evidence="4">The sequence shown here is derived from an EMBL/GenBank/DDBJ whole genome shotgun (WGS) entry which is preliminary data.</text>
</comment>
<dbReference type="SUPFAM" id="SSF52172">
    <property type="entry name" value="CheY-like"/>
    <property type="match status" value="2"/>
</dbReference>
<dbReference type="Pfam" id="PF00072">
    <property type="entry name" value="Response_reg"/>
    <property type="match status" value="1"/>
</dbReference>
<sequence length="255" mass="27812">MNGLRTLVVMASQTQGLLLKLLLEERGFETASVEGLAPALAEMERQPPDLLIMEAETVGAAGLAELHARGPAAIIVLGRGEGQRDLSDPQAVVEEAVGFLERRNAAPTTADIFRRARILIVDDSATYREFLRSELELEGSQVTAARNADEAVAALSGGGLDCVILDLVMPGTSGTQLCQRFDRFRRRRGLFFQIVILTSQDDEEQLAISLNAGADDFVGKAQTMDVLKVRLMALLRRKYFVEDHLLRLPKPAPSA</sequence>
<dbReference type="InterPro" id="IPR011006">
    <property type="entry name" value="CheY-like_superfamily"/>
</dbReference>
<reference evidence="4 5" key="1">
    <citation type="submission" date="2018-12" db="EMBL/GenBank/DDBJ databases">
        <authorList>
            <person name="Yang Y."/>
        </authorList>
    </citation>
    <scope>NUCLEOTIDE SEQUENCE [LARGE SCALE GENOMIC DNA]</scope>
    <source>
        <strain evidence="4 5">GSF71</strain>
    </source>
</reference>
<evidence type="ECO:0000313" key="5">
    <source>
        <dbReference type="Proteomes" id="UP000280346"/>
    </source>
</evidence>
<dbReference type="PROSITE" id="PS50110">
    <property type="entry name" value="RESPONSE_REGULATORY"/>
    <property type="match status" value="1"/>
</dbReference>
<dbReference type="Proteomes" id="UP000280346">
    <property type="component" value="Unassembled WGS sequence"/>
</dbReference>
<evidence type="ECO:0000313" key="4">
    <source>
        <dbReference type="EMBL" id="RUQ66202.1"/>
    </source>
</evidence>
<evidence type="ECO:0000256" key="2">
    <source>
        <dbReference type="PROSITE-ProRule" id="PRU00169"/>
    </source>
</evidence>
<feature type="domain" description="Response regulatory" evidence="3">
    <location>
        <begin position="117"/>
        <end position="235"/>
    </location>
</feature>
<accession>A0A433J396</accession>
<evidence type="ECO:0000256" key="1">
    <source>
        <dbReference type="ARBA" id="ARBA00022553"/>
    </source>
</evidence>
<dbReference type="AlphaFoldDB" id="A0A433J396"/>
<evidence type="ECO:0000259" key="3">
    <source>
        <dbReference type="PROSITE" id="PS50110"/>
    </source>
</evidence>
<organism evidence="4 5">
    <name type="scientific">Azospirillum doebereinerae</name>
    <dbReference type="NCBI Taxonomy" id="92933"/>
    <lineage>
        <taxon>Bacteria</taxon>
        <taxon>Pseudomonadati</taxon>
        <taxon>Pseudomonadota</taxon>
        <taxon>Alphaproteobacteria</taxon>
        <taxon>Rhodospirillales</taxon>
        <taxon>Azospirillaceae</taxon>
        <taxon>Azospirillum</taxon>
    </lineage>
</organism>
<dbReference type="CDD" id="cd00156">
    <property type="entry name" value="REC"/>
    <property type="match status" value="1"/>
</dbReference>
<gene>
    <name evidence="4" type="ORF">EJ913_23420</name>
</gene>
<dbReference type="PANTHER" id="PTHR44591:SF3">
    <property type="entry name" value="RESPONSE REGULATORY DOMAIN-CONTAINING PROTEIN"/>
    <property type="match status" value="1"/>
</dbReference>
<protein>
    <submittedName>
        <fullName evidence="4">Response regulator</fullName>
    </submittedName>
</protein>
<dbReference type="SMART" id="SM00448">
    <property type="entry name" value="REC"/>
    <property type="match status" value="1"/>
</dbReference>
<dbReference type="OrthoDB" id="7301659at2"/>
<keyword evidence="1 2" id="KW-0597">Phosphoprotein</keyword>
<name>A0A433J396_9PROT</name>
<dbReference type="Gene3D" id="3.40.50.2300">
    <property type="match status" value="1"/>
</dbReference>
<dbReference type="PANTHER" id="PTHR44591">
    <property type="entry name" value="STRESS RESPONSE REGULATOR PROTEIN 1"/>
    <property type="match status" value="1"/>
</dbReference>
<dbReference type="InterPro" id="IPR001789">
    <property type="entry name" value="Sig_transdc_resp-reg_receiver"/>
</dbReference>
<dbReference type="EMBL" id="RZIJ01000022">
    <property type="protein sequence ID" value="RUQ66202.1"/>
    <property type="molecule type" value="Genomic_DNA"/>
</dbReference>
<dbReference type="GO" id="GO:0000160">
    <property type="term" value="P:phosphorelay signal transduction system"/>
    <property type="evidence" value="ECO:0007669"/>
    <property type="project" value="InterPro"/>
</dbReference>
<dbReference type="RefSeq" id="WP_127002446.1">
    <property type="nucleotide sequence ID" value="NZ_CP173193.1"/>
</dbReference>
<feature type="modified residue" description="4-aspartylphosphate" evidence="2">
    <location>
        <position position="166"/>
    </location>
</feature>
<dbReference type="InterPro" id="IPR050595">
    <property type="entry name" value="Bact_response_regulator"/>
</dbReference>
<proteinExistence type="predicted"/>